<evidence type="ECO:0000313" key="2">
    <source>
        <dbReference type="Proteomes" id="UP000053144"/>
    </source>
</evidence>
<sequence>MHKSFDLVLVGWEERTNKTIEVMVDENSCQLLGADVGIKLKSKTAAAATGAATVATVATGVAATVTGVAATATGVAPAATGAAVAVQAAVKNLKC</sequence>
<dbReference type="EMBL" id="CM003377">
    <property type="protein sequence ID" value="KOM47809.1"/>
    <property type="molecule type" value="Genomic_DNA"/>
</dbReference>
<reference evidence="2" key="1">
    <citation type="journal article" date="2015" name="Proc. Natl. Acad. Sci. U.S.A.">
        <title>Genome sequencing of adzuki bean (Vigna angularis) provides insight into high starch and low fat accumulation and domestication.</title>
        <authorList>
            <person name="Yang K."/>
            <person name="Tian Z."/>
            <person name="Chen C."/>
            <person name="Luo L."/>
            <person name="Zhao B."/>
            <person name="Wang Z."/>
            <person name="Yu L."/>
            <person name="Li Y."/>
            <person name="Sun Y."/>
            <person name="Li W."/>
            <person name="Chen Y."/>
            <person name="Li Y."/>
            <person name="Zhang Y."/>
            <person name="Ai D."/>
            <person name="Zhao J."/>
            <person name="Shang C."/>
            <person name="Ma Y."/>
            <person name="Wu B."/>
            <person name="Wang M."/>
            <person name="Gao L."/>
            <person name="Sun D."/>
            <person name="Zhang P."/>
            <person name="Guo F."/>
            <person name="Wang W."/>
            <person name="Li Y."/>
            <person name="Wang J."/>
            <person name="Varshney R.K."/>
            <person name="Wang J."/>
            <person name="Ling H.Q."/>
            <person name="Wan P."/>
        </authorList>
    </citation>
    <scope>NUCLEOTIDE SEQUENCE</scope>
    <source>
        <strain evidence="2">cv. Jingnong 6</strain>
    </source>
</reference>
<dbReference type="Proteomes" id="UP000053144">
    <property type="component" value="Chromosome 7"/>
</dbReference>
<dbReference type="AlphaFoldDB" id="A0A0L9UZ27"/>
<dbReference type="Gramene" id="KOM47809">
    <property type="protein sequence ID" value="KOM47809"/>
    <property type="gene ID" value="LR48_Vigan07g151300"/>
</dbReference>
<gene>
    <name evidence="1" type="ORF">LR48_Vigan07g151300</name>
</gene>
<accession>A0A0L9UZ27</accession>
<protein>
    <submittedName>
        <fullName evidence="1">Uncharacterized protein</fullName>
    </submittedName>
</protein>
<organism evidence="1 2">
    <name type="scientific">Phaseolus angularis</name>
    <name type="common">Azuki bean</name>
    <name type="synonym">Vigna angularis</name>
    <dbReference type="NCBI Taxonomy" id="3914"/>
    <lineage>
        <taxon>Eukaryota</taxon>
        <taxon>Viridiplantae</taxon>
        <taxon>Streptophyta</taxon>
        <taxon>Embryophyta</taxon>
        <taxon>Tracheophyta</taxon>
        <taxon>Spermatophyta</taxon>
        <taxon>Magnoliopsida</taxon>
        <taxon>eudicotyledons</taxon>
        <taxon>Gunneridae</taxon>
        <taxon>Pentapetalae</taxon>
        <taxon>rosids</taxon>
        <taxon>fabids</taxon>
        <taxon>Fabales</taxon>
        <taxon>Fabaceae</taxon>
        <taxon>Papilionoideae</taxon>
        <taxon>50 kb inversion clade</taxon>
        <taxon>NPAAA clade</taxon>
        <taxon>indigoferoid/millettioid clade</taxon>
        <taxon>Phaseoleae</taxon>
        <taxon>Vigna</taxon>
    </lineage>
</organism>
<proteinExistence type="predicted"/>
<evidence type="ECO:0000313" key="1">
    <source>
        <dbReference type="EMBL" id="KOM47809.1"/>
    </source>
</evidence>
<name>A0A0L9UZ27_PHAAN</name>